<proteinExistence type="predicted"/>
<gene>
    <name evidence="2" type="ORF">H0H81_003500</name>
</gene>
<organism evidence="2 3">
    <name type="scientific">Sphagnurus paluster</name>
    <dbReference type="NCBI Taxonomy" id="117069"/>
    <lineage>
        <taxon>Eukaryota</taxon>
        <taxon>Fungi</taxon>
        <taxon>Dikarya</taxon>
        <taxon>Basidiomycota</taxon>
        <taxon>Agaricomycotina</taxon>
        <taxon>Agaricomycetes</taxon>
        <taxon>Agaricomycetidae</taxon>
        <taxon>Agaricales</taxon>
        <taxon>Tricholomatineae</taxon>
        <taxon>Lyophyllaceae</taxon>
        <taxon>Sphagnurus</taxon>
    </lineage>
</organism>
<name>A0A9P7K5R8_9AGAR</name>
<evidence type="ECO:0000256" key="1">
    <source>
        <dbReference type="SAM" id="MobiDB-lite"/>
    </source>
</evidence>
<protein>
    <submittedName>
        <fullName evidence="2">Uncharacterized protein</fullName>
    </submittedName>
</protein>
<dbReference type="AlphaFoldDB" id="A0A9P7K5R8"/>
<dbReference type="EMBL" id="JABCKI010005723">
    <property type="protein sequence ID" value="KAG5639356.1"/>
    <property type="molecule type" value="Genomic_DNA"/>
</dbReference>
<evidence type="ECO:0000313" key="3">
    <source>
        <dbReference type="Proteomes" id="UP000717328"/>
    </source>
</evidence>
<accession>A0A9P7K5R8</accession>
<evidence type="ECO:0000313" key="2">
    <source>
        <dbReference type="EMBL" id="KAG5639356.1"/>
    </source>
</evidence>
<reference evidence="2" key="2">
    <citation type="submission" date="2021-10" db="EMBL/GenBank/DDBJ databases">
        <title>Phylogenomics reveals ancestral predisposition of the termite-cultivated fungus Termitomyces towards a domesticated lifestyle.</title>
        <authorList>
            <person name="Auxier B."/>
            <person name="Grum-Grzhimaylo A."/>
            <person name="Cardenas M.E."/>
            <person name="Lodge J.D."/>
            <person name="Laessoe T."/>
            <person name="Pedersen O."/>
            <person name="Smith M.E."/>
            <person name="Kuyper T.W."/>
            <person name="Franco-Molano E.A."/>
            <person name="Baroni T.J."/>
            <person name="Aanen D.K."/>
        </authorList>
    </citation>
    <scope>NUCLEOTIDE SEQUENCE</scope>
    <source>
        <strain evidence="2">D49</strain>
    </source>
</reference>
<reference evidence="2" key="1">
    <citation type="submission" date="2021-02" db="EMBL/GenBank/DDBJ databases">
        <authorList>
            <person name="Nieuwenhuis M."/>
            <person name="Van De Peppel L.J.J."/>
        </authorList>
    </citation>
    <scope>NUCLEOTIDE SEQUENCE</scope>
    <source>
        <strain evidence="2">D49</strain>
    </source>
</reference>
<keyword evidence="3" id="KW-1185">Reference proteome</keyword>
<feature type="region of interest" description="Disordered" evidence="1">
    <location>
        <begin position="105"/>
        <end position="124"/>
    </location>
</feature>
<comment type="caution">
    <text evidence="2">The sequence shown here is derived from an EMBL/GenBank/DDBJ whole genome shotgun (WGS) entry which is preliminary data.</text>
</comment>
<dbReference type="Proteomes" id="UP000717328">
    <property type="component" value="Unassembled WGS sequence"/>
</dbReference>
<sequence length="314" mass="35366">MTERVMLVVKRFKYPARKIVGRLGEEGDSWLWHGYPVQWMSTDDAAMIACDMRGPVERTTAIIGLEQLDCREDWREFVVVDWSCRMLQPRTLAMGNTSTERLPLSTQGLHRHDPRTGDRLNSTLPIRSTPPPFAILHGPDPGSNFCLGPRRLRFKRQYQRAKWGRPVTRFQCYEWAQGGRGVGLRRILFKKAPPNLPSSQPPHPGLSTAVFDKSCEDDVPPSPVGTLVLRCGITQVYQYYQAHLAQENIDIEALIPAAVVGPPPPPAPVLAPAPGDEDAMVVNVNVDVNGNVEEQYGHRMRRLWHLLARPPDML</sequence>